<dbReference type="GO" id="GO:0007018">
    <property type="term" value="P:microtubule-based movement"/>
    <property type="evidence" value="ECO:0007669"/>
    <property type="project" value="InterPro"/>
</dbReference>
<keyword evidence="8 11" id="KW-0505">Motor protein</keyword>
<keyword evidence="5 12" id="KW-0175">Coiled coil</keyword>
<dbReference type="SUPFAM" id="SSF49879">
    <property type="entry name" value="SMAD/FHA domain"/>
    <property type="match status" value="1"/>
</dbReference>
<dbReference type="SMART" id="SM00129">
    <property type="entry name" value="KISc"/>
    <property type="match status" value="1"/>
</dbReference>
<evidence type="ECO:0000256" key="6">
    <source>
        <dbReference type="ARBA" id="ARBA00023128"/>
    </source>
</evidence>
<comment type="subcellular location">
    <subcellularLocation>
        <location evidence="1">Mitochondrion membrane</location>
        <topology evidence="1">Peripheral membrane protein</topology>
    </subcellularLocation>
</comment>
<keyword evidence="2" id="KW-0813">Transport</keyword>
<dbReference type="InterPro" id="IPR001752">
    <property type="entry name" value="Kinesin_motor_dom"/>
</dbReference>
<proteinExistence type="inferred from homology"/>
<feature type="coiled-coil region" evidence="12">
    <location>
        <begin position="418"/>
        <end position="445"/>
    </location>
</feature>
<dbReference type="GO" id="GO:0008017">
    <property type="term" value="F:microtubule binding"/>
    <property type="evidence" value="ECO:0007669"/>
    <property type="project" value="InterPro"/>
</dbReference>
<evidence type="ECO:0000256" key="1">
    <source>
        <dbReference type="ARBA" id="ARBA00004318"/>
    </source>
</evidence>
<evidence type="ECO:0000256" key="9">
    <source>
        <dbReference type="ARBA" id="ARBA00054688"/>
    </source>
</evidence>
<protein>
    <recommendedName>
        <fullName evidence="10">Kinesin-like protein 6</fullName>
    </recommendedName>
</protein>
<dbReference type="InterPro" id="IPR036961">
    <property type="entry name" value="Kinesin_motor_dom_sf"/>
</dbReference>
<evidence type="ECO:0000256" key="7">
    <source>
        <dbReference type="ARBA" id="ARBA00023136"/>
    </source>
</evidence>
<dbReference type="PANTHER" id="PTHR47117">
    <property type="entry name" value="STAR-RELATED LIPID TRANSFER PROTEIN 9"/>
    <property type="match status" value="1"/>
</dbReference>
<dbReference type="Proteomes" id="UP001497623">
    <property type="component" value="Unassembled WGS sequence"/>
</dbReference>
<dbReference type="Gene3D" id="2.60.200.20">
    <property type="match status" value="1"/>
</dbReference>
<evidence type="ECO:0000259" key="13">
    <source>
        <dbReference type="PROSITE" id="PS50067"/>
    </source>
</evidence>
<dbReference type="InterPro" id="IPR022140">
    <property type="entry name" value="Kinesin-like_KIF1-typ"/>
</dbReference>
<comment type="function">
    <text evidence="9">Microtubule-dependent motor protein required for mitochondrion morphology and transport of mitochondria in neuronal cells.</text>
</comment>
<evidence type="ECO:0000256" key="5">
    <source>
        <dbReference type="ARBA" id="ARBA00023054"/>
    </source>
</evidence>
<feature type="domain" description="Kinesin motor" evidence="13">
    <location>
        <begin position="7"/>
        <end position="355"/>
    </location>
</feature>
<dbReference type="PROSITE" id="PS50067">
    <property type="entry name" value="KINESIN_MOTOR_2"/>
    <property type="match status" value="1"/>
</dbReference>
<accession>A0AAV2RBY0</accession>
<dbReference type="GO" id="GO:0003777">
    <property type="term" value="F:microtubule motor activity"/>
    <property type="evidence" value="ECO:0007669"/>
    <property type="project" value="InterPro"/>
</dbReference>
<dbReference type="Gene3D" id="3.40.850.10">
    <property type="entry name" value="Kinesin motor domain"/>
    <property type="match status" value="1"/>
</dbReference>
<dbReference type="Pfam" id="PF12423">
    <property type="entry name" value="KIF1B"/>
    <property type="match status" value="1"/>
</dbReference>
<evidence type="ECO:0000256" key="10">
    <source>
        <dbReference type="ARBA" id="ARBA00079247"/>
    </source>
</evidence>
<gene>
    <name evidence="14" type="ORF">MNOR_LOCUS21655</name>
</gene>
<evidence type="ECO:0000256" key="2">
    <source>
        <dbReference type="ARBA" id="ARBA00022448"/>
    </source>
</evidence>
<keyword evidence="7" id="KW-0472">Membrane</keyword>
<sequence length="978" mass="109990">MSDVDGLIKVAVRVRPFNKREKARDSKCIIQMKGKITTVVNPEDKDDFKSYTYDHSYWSFDGGKEDANGYLAPQNDKYADQQMVYDDMGASVLKNAWAGYNATLFAYGQTGSGKSWSVIGYGANKGIVPMLCEDLFRGIKEKESEGNTFEVRFSMLEIYNEDVHDLLNPKKGKGGLKVRQHPKKGFYAENLKSALVTSYQEIQDKMEEGTLNRTIASTNMNATSSRAHTIVGINFVQKYKNDAGQETAKQAVINLVDLAGSERVESTGATGKRLKEGAGINQSLSMLGNCISALAKQSQGESARVPYRDSTLTKLLMNALGGNSKTVMIAAISPADINYDETTSTLRYADRAKQIKTKATVNEDPTDKLLRELKAENERLKNAVSTGKVDTDFIDADGDGVDDRDAAKIKKKWEEEMKARMMENEKEMLEMKKSYEEKLANSKQDFTVDPKFKKIEEDKKTKPHMINLNMDPQLSGRIVHILMAGNNTIGNRKGEESKITMVGPGMQETHATISVLKTGKVNLKPYNTDCRILVNGSAIQGETTLCHNDRLVFGSTQIWVFQNPKEKEASKTVFPEITFDYAQEEIASKNGLDMGKGGGDLSLLQEDLLEVMPAVEEANSISEELDKRVKFEIMLVAPQMLGKTLGKPEIHVKMKNLENGTEFVWPKEKFLNRLYMMKEMYNNYEEEDEWDVSEEDDPFQESLDTEVHIGTVQVVLQPLAYNVELKEQLEITNYKASEVGLMNVEIVPCDATGREFTEADDMFVDTPDELLGKDIHFKFRIINCRGLPNRYADMYCSYEMYLDQDETATMKISDTSNPDFNHEKMYSFTPATKQLQKGNCAVHVRGKQQLKIKSVMRKPVCTATEINRSNRNVEVAINIVIHSCNSGTIVVNLREVSFIFYILYMGRLGDQMQQHVDGVRKLIKEAENISKTRVSTSMLKDIMNAPSPDQADMIIRRLADEPDNDFASNKESSVCILL</sequence>
<dbReference type="GO" id="GO:0031966">
    <property type="term" value="C:mitochondrial membrane"/>
    <property type="evidence" value="ECO:0007669"/>
    <property type="project" value="UniProtKB-SubCell"/>
</dbReference>
<evidence type="ECO:0000313" key="14">
    <source>
        <dbReference type="EMBL" id="CAL4119353.1"/>
    </source>
</evidence>
<dbReference type="FunFam" id="2.60.200.20:FF:000034">
    <property type="entry name" value="kinesin-like protein KIF28P"/>
    <property type="match status" value="1"/>
</dbReference>
<keyword evidence="15" id="KW-1185">Reference proteome</keyword>
<dbReference type="InterPro" id="IPR027417">
    <property type="entry name" value="P-loop_NTPase"/>
</dbReference>
<dbReference type="FunFam" id="3.40.850.10:FF:000063">
    <property type="entry name" value="Kinesin-like protein"/>
    <property type="match status" value="1"/>
</dbReference>
<organism evidence="14 15">
    <name type="scientific">Meganyctiphanes norvegica</name>
    <name type="common">Northern krill</name>
    <name type="synonym">Thysanopoda norvegica</name>
    <dbReference type="NCBI Taxonomy" id="48144"/>
    <lineage>
        <taxon>Eukaryota</taxon>
        <taxon>Metazoa</taxon>
        <taxon>Ecdysozoa</taxon>
        <taxon>Arthropoda</taxon>
        <taxon>Crustacea</taxon>
        <taxon>Multicrustacea</taxon>
        <taxon>Malacostraca</taxon>
        <taxon>Eumalacostraca</taxon>
        <taxon>Eucarida</taxon>
        <taxon>Euphausiacea</taxon>
        <taxon>Euphausiidae</taxon>
        <taxon>Meganyctiphanes</taxon>
    </lineage>
</organism>
<evidence type="ECO:0000256" key="11">
    <source>
        <dbReference type="PROSITE-ProRule" id="PRU00283"/>
    </source>
</evidence>
<evidence type="ECO:0000256" key="4">
    <source>
        <dbReference type="ARBA" id="ARBA00022840"/>
    </source>
</evidence>
<dbReference type="EMBL" id="CAXKWB010017594">
    <property type="protein sequence ID" value="CAL4119353.1"/>
    <property type="molecule type" value="Genomic_DNA"/>
</dbReference>
<name>A0AAV2RBY0_MEGNR</name>
<evidence type="ECO:0000256" key="12">
    <source>
        <dbReference type="SAM" id="Coils"/>
    </source>
</evidence>
<evidence type="ECO:0000313" key="15">
    <source>
        <dbReference type="Proteomes" id="UP001497623"/>
    </source>
</evidence>
<evidence type="ECO:0000256" key="3">
    <source>
        <dbReference type="ARBA" id="ARBA00022741"/>
    </source>
</evidence>
<keyword evidence="3 11" id="KW-0547">Nucleotide-binding</keyword>
<dbReference type="Pfam" id="PF00225">
    <property type="entry name" value="Kinesin"/>
    <property type="match status" value="1"/>
</dbReference>
<dbReference type="InterPro" id="IPR008984">
    <property type="entry name" value="SMAD_FHA_dom_sf"/>
</dbReference>
<reference evidence="14 15" key="1">
    <citation type="submission" date="2024-05" db="EMBL/GenBank/DDBJ databases">
        <authorList>
            <person name="Wallberg A."/>
        </authorList>
    </citation>
    <scope>NUCLEOTIDE SEQUENCE [LARGE SCALE GENOMIC DNA]</scope>
</reference>
<keyword evidence="6" id="KW-0496">Mitochondrion</keyword>
<dbReference type="SUPFAM" id="SSF52540">
    <property type="entry name" value="P-loop containing nucleoside triphosphate hydrolases"/>
    <property type="match status" value="1"/>
</dbReference>
<dbReference type="PRINTS" id="PR00380">
    <property type="entry name" value="KINESINHEAVY"/>
</dbReference>
<dbReference type="GO" id="GO:0005524">
    <property type="term" value="F:ATP binding"/>
    <property type="evidence" value="ECO:0007669"/>
    <property type="project" value="UniProtKB-UniRule"/>
</dbReference>
<comment type="caution">
    <text evidence="14">The sequence shown here is derived from an EMBL/GenBank/DDBJ whole genome shotgun (WGS) entry which is preliminary data.</text>
</comment>
<dbReference type="AlphaFoldDB" id="A0AAV2RBY0"/>
<keyword evidence="4 11" id="KW-0067">ATP-binding</keyword>
<comment type="similarity">
    <text evidence="11">Belongs to the TRAFAC class myosin-kinesin ATPase superfamily. Kinesin family.</text>
</comment>
<feature type="binding site" evidence="11">
    <location>
        <begin position="108"/>
        <end position="115"/>
    </location>
    <ligand>
        <name>ATP</name>
        <dbReference type="ChEBI" id="CHEBI:30616"/>
    </ligand>
</feature>
<evidence type="ECO:0000256" key="8">
    <source>
        <dbReference type="ARBA" id="ARBA00023175"/>
    </source>
</evidence>
<feature type="non-terminal residue" evidence="14">
    <location>
        <position position="978"/>
    </location>
</feature>